<dbReference type="Gene3D" id="3.40.50.960">
    <property type="entry name" value="Lumazine/riboflavin synthase"/>
    <property type="match status" value="1"/>
</dbReference>
<dbReference type="UniPathway" id="UPA00275">
    <property type="reaction ID" value="UER00404"/>
</dbReference>
<keyword evidence="5 7" id="KW-0808">Transferase</keyword>
<dbReference type="Proteomes" id="UP000611500">
    <property type="component" value="Unassembled WGS sequence"/>
</dbReference>
<organism evidence="8 9">
    <name type="scientific">Pseudodonghicola xiamenensis</name>
    <dbReference type="NCBI Taxonomy" id="337702"/>
    <lineage>
        <taxon>Bacteria</taxon>
        <taxon>Pseudomonadati</taxon>
        <taxon>Pseudomonadota</taxon>
        <taxon>Alphaproteobacteria</taxon>
        <taxon>Rhodobacterales</taxon>
        <taxon>Paracoccaceae</taxon>
        <taxon>Pseudodonghicola</taxon>
    </lineage>
</organism>
<dbReference type="GO" id="GO:0009349">
    <property type="term" value="C:riboflavin synthase complex"/>
    <property type="evidence" value="ECO:0007669"/>
    <property type="project" value="InterPro"/>
</dbReference>
<dbReference type="RefSeq" id="WP_028093469.1">
    <property type="nucleotide sequence ID" value="NZ_BNAP01000002.1"/>
</dbReference>
<dbReference type="GO" id="GO:0000906">
    <property type="term" value="F:6,7-dimethyl-8-ribityllumazine synthase activity"/>
    <property type="evidence" value="ECO:0007669"/>
    <property type="project" value="UniProtKB-UniRule"/>
</dbReference>
<protein>
    <recommendedName>
        <fullName evidence="3 7">6,7-dimethyl-8-ribityllumazine synthase</fullName>
        <shortName evidence="7">DMRL synthase</shortName>
        <shortName evidence="7">LS</shortName>
        <shortName evidence="7">Lumazine synthase</shortName>
        <ecNumber evidence="3 7">2.5.1.78</ecNumber>
    </recommendedName>
</protein>
<dbReference type="EMBL" id="BNAP01000002">
    <property type="protein sequence ID" value="GHG82477.1"/>
    <property type="molecule type" value="Genomic_DNA"/>
</dbReference>
<dbReference type="EC" id="2.5.1.78" evidence="3 7"/>
<feature type="binding site" evidence="7">
    <location>
        <position position="113"/>
    </location>
    <ligand>
        <name>(2S)-2-hydroxy-3-oxobutyl phosphate</name>
        <dbReference type="ChEBI" id="CHEBI:58830"/>
    </ligand>
</feature>
<dbReference type="InterPro" id="IPR036467">
    <property type="entry name" value="LS/RS_sf"/>
</dbReference>
<feature type="binding site" evidence="7">
    <location>
        <begin position="66"/>
        <end position="68"/>
    </location>
    <ligand>
        <name>5-amino-6-(D-ribitylamino)uracil</name>
        <dbReference type="ChEBI" id="CHEBI:15934"/>
    </ligand>
</feature>
<evidence type="ECO:0000256" key="4">
    <source>
        <dbReference type="ARBA" id="ARBA00022619"/>
    </source>
</evidence>
<keyword evidence="9" id="KW-1185">Reference proteome</keyword>
<evidence type="ECO:0000313" key="8">
    <source>
        <dbReference type="EMBL" id="GHG82477.1"/>
    </source>
</evidence>
<comment type="function">
    <text evidence="7">Catalyzes the formation of 6,7-dimethyl-8-ribityllumazine by condensation of 5-amino-6-(D-ribitylamino)uracil with 3,4-dihydroxy-2-butanone 4-phosphate. This is the penultimate step in the biosynthesis of riboflavin.</text>
</comment>
<dbReference type="PANTHER" id="PTHR21058">
    <property type="entry name" value="6,7-DIMETHYL-8-RIBITYLLUMAZINE SYNTHASE DMRL SYNTHASE LUMAZINE SYNTHASE"/>
    <property type="match status" value="1"/>
</dbReference>
<proteinExistence type="inferred from homology"/>
<dbReference type="PANTHER" id="PTHR21058:SF0">
    <property type="entry name" value="6,7-DIMETHYL-8-RIBITYLLUMAZINE SYNTHASE"/>
    <property type="match status" value="1"/>
</dbReference>
<evidence type="ECO:0000256" key="1">
    <source>
        <dbReference type="ARBA" id="ARBA00004917"/>
    </source>
</evidence>
<dbReference type="GO" id="GO:0009231">
    <property type="term" value="P:riboflavin biosynthetic process"/>
    <property type="evidence" value="ECO:0007669"/>
    <property type="project" value="UniProtKB-UniRule"/>
</dbReference>
<dbReference type="InterPro" id="IPR002180">
    <property type="entry name" value="LS/RS"/>
</dbReference>
<dbReference type="GO" id="GO:0005829">
    <property type="term" value="C:cytosol"/>
    <property type="evidence" value="ECO:0007669"/>
    <property type="project" value="TreeGrafter"/>
</dbReference>
<evidence type="ECO:0000256" key="7">
    <source>
        <dbReference type="HAMAP-Rule" id="MF_00178"/>
    </source>
</evidence>
<comment type="catalytic activity">
    <reaction evidence="6 7">
        <text>(2S)-2-hydroxy-3-oxobutyl phosphate + 5-amino-6-(D-ribitylamino)uracil = 6,7-dimethyl-8-(1-D-ribityl)lumazine + phosphate + 2 H2O + H(+)</text>
        <dbReference type="Rhea" id="RHEA:26152"/>
        <dbReference type="ChEBI" id="CHEBI:15377"/>
        <dbReference type="ChEBI" id="CHEBI:15378"/>
        <dbReference type="ChEBI" id="CHEBI:15934"/>
        <dbReference type="ChEBI" id="CHEBI:43474"/>
        <dbReference type="ChEBI" id="CHEBI:58201"/>
        <dbReference type="ChEBI" id="CHEBI:58830"/>
        <dbReference type="EC" id="2.5.1.78"/>
    </reaction>
</comment>
<comment type="pathway">
    <text evidence="1 7">Cofactor biosynthesis; riboflavin biosynthesis; riboflavin from 2-hydroxy-3-oxobutyl phosphate and 5-amino-6-(D-ribitylamino)uracil: step 1/2.</text>
</comment>
<evidence type="ECO:0000256" key="3">
    <source>
        <dbReference type="ARBA" id="ARBA00012664"/>
    </source>
</evidence>
<dbReference type="NCBIfam" id="NF009084">
    <property type="entry name" value="PRK12419.1"/>
    <property type="match status" value="1"/>
</dbReference>
<comment type="similarity">
    <text evidence="2 7">Belongs to the DMRL synthase family.</text>
</comment>
<evidence type="ECO:0000313" key="9">
    <source>
        <dbReference type="Proteomes" id="UP000611500"/>
    </source>
</evidence>
<evidence type="ECO:0000256" key="2">
    <source>
        <dbReference type="ARBA" id="ARBA00007424"/>
    </source>
</evidence>
<reference evidence="8" key="2">
    <citation type="submission" date="2020-09" db="EMBL/GenBank/DDBJ databases">
        <authorList>
            <person name="Sun Q."/>
            <person name="Zhou Y."/>
        </authorList>
    </citation>
    <scope>NUCLEOTIDE SEQUENCE</scope>
    <source>
        <strain evidence="8">CGMCC 1.7081</strain>
    </source>
</reference>
<feature type="binding site" evidence="7">
    <location>
        <position position="13"/>
    </location>
    <ligand>
        <name>5-amino-6-(D-ribitylamino)uracil</name>
        <dbReference type="ChEBI" id="CHEBI:15934"/>
    </ligand>
</feature>
<gene>
    <name evidence="7 8" type="primary">ribH</name>
    <name evidence="8" type="ORF">GCM10010961_07030</name>
</gene>
<dbReference type="SUPFAM" id="SSF52121">
    <property type="entry name" value="Lumazine synthase"/>
    <property type="match status" value="1"/>
</dbReference>
<feature type="binding site" evidence="7">
    <location>
        <position position="99"/>
    </location>
    <ligand>
        <name>5-amino-6-(D-ribitylamino)uracil</name>
        <dbReference type="ChEBI" id="CHEBI:15934"/>
    </ligand>
</feature>
<evidence type="ECO:0000256" key="6">
    <source>
        <dbReference type="ARBA" id="ARBA00048785"/>
    </source>
</evidence>
<dbReference type="AlphaFoldDB" id="A0A8J3H3E2"/>
<sequence length="148" mass="16083">MTPTRFAFVKAQWHADVVDRALDGFLQLIPADQVDVFDVPGAFEMPLLARDLAASGRYAAVACAALVVDGGIYRHDFVAQAVVDGLMRAGLDTGVPVLSVSLTPHHYQETPQHTEFFRAHFIQKGREAAEAALAITRTRTALRPLAAE</sequence>
<dbReference type="HAMAP" id="MF_00178">
    <property type="entry name" value="Lumazine_synth"/>
    <property type="match status" value="1"/>
</dbReference>
<dbReference type="Pfam" id="PF00885">
    <property type="entry name" value="DMRL_synthase"/>
    <property type="match status" value="1"/>
</dbReference>
<feature type="active site" description="Proton donor" evidence="7">
    <location>
        <position position="74"/>
    </location>
</feature>
<reference evidence="8" key="1">
    <citation type="journal article" date="2014" name="Int. J. Syst. Evol. Microbiol.">
        <title>Complete genome sequence of Corynebacterium casei LMG S-19264T (=DSM 44701T), isolated from a smear-ripened cheese.</title>
        <authorList>
            <consortium name="US DOE Joint Genome Institute (JGI-PGF)"/>
            <person name="Walter F."/>
            <person name="Albersmeier A."/>
            <person name="Kalinowski J."/>
            <person name="Ruckert C."/>
        </authorList>
    </citation>
    <scope>NUCLEOTIDE SEQUENCE</scope>
    <source>
        <strain evidence="8">CGMCC 1.7081</strain>
    </source>
</reference>
<accession>A0A8J3H3E2</accession>
<feature type="binding site" evidence="7">
    <location>
        <begin position="42"/>
        <end position="44"/>
    </location>
    <ligand>
        <name>5-amino-6-(D-ribitylamino)uracil</name>
        <dbReference type="ChEBI" id="CHEBI:15934"/>
    </ligand>
</feature>
<dbReference type="InterPro" id="IPR034964">
    <property type="entry name" value="LS"/>
</dbReference>
<keyword evidence="4 7" id="KW-0686">Riboflavin biosynthesis</keyword>
<comment type="caution">
    <text evidence="7">Lacks conserved residue(s) required for the propagation of feature annotation.</text>
</comment>
<evidence type="ECO:0000256" key="5">
    <source>
        <dbReference type="ARBA" id="ARBA00022679"/>
    </source>
</evidence>
<comment type="caution">
    <text evidence="8">The sequence shown here is derived from an EMBL/GenBank/DDBJ whole genome shotgun (WGS) entry which is preliminary data.</text>
</comment>
<name>A0A8J3H3E2_9RHOB</name>